<keyword evidence="12" id="KW-0067">ATP-binding</keyword>
<dbReference type="SUPFAM" id="SSF55781">
    <property type="entry name" value="GAF domain-like"/>
    <property type="match status" value="1"/>
</dbReference>
<gene>
    <name evidence="18" type="ORF">GGR39_003261</name>
</gene>
<dbReference type="SUPFAM" id="SSF55785">
    <property type="entry name" value="PYP-like sensor domain (PAS domain)"/>
    <property type="match status" value="1"/>
</dbReference>
<keyword evidence="9" id="KW-0677">Repeat</keyword>
<dbReference type="InterPro" id="IPR013655">
    <property type="entry name" value="PAS_fold_3"/>
</dbReference>
<keyword evidence="3" id="KW-0600">Photoreceptor protein</keyword>
<evidence type="ECO:0000259" key="16">
    <source>
        <dbReference type="PROSITE" id="PS50112"/>
    </source>
</evidence>
<evidence type="ECO:0000313" key="18">
    <source>
        <dbReference type="EMBL" id="MBB3941580.1"/>
    </source>
</evidence>
<evidence type="ECO:0000256" key="14">
    <source>
        <dbReference type="ARBA" id="ARBA00023026"/>
    </source>
</evidence>
<protein>
    <recommendedName>
        <fullName evidence="2">histidine kinase</fullName>
        <ecNumber evidence="2">2.7.13.3</ecNumber>
    </recommendedName>
</protein>
<keyword evidence="14" id="KW-0843">Virulence</keyword>
<dbReference type="Pfam" id="PF08447">
    <property type="entry name" value="PAS_3"/>
    <property type="match status" value="1"/>
</dbReference>
<sequence>MQFENPTPVALSDDDRASVLASFEISDWADDPRLKAITDFAATLCNTPVALVSFVETRRQWFAARTGLDTTETPRELSFCAHAMMGTDIMVVPDATHDARFRNNALVIGEPNIRFYAGAPLVTEAGIPLGALCVIDSKPRADLSDMQRQGLSVLAANVVSLLSMRRDNVQATRVLDETEARFRVLADAMPQMVWSTRPDGYHDYYNARWYEFTGMPAGTTDGEGWNDMFHPDDQERAWTLWRHSLQTGDPYEIEYRLRHRSGQYRWTLGRALPIRLEDGKIARWFGTCTDIHDSKMLQHQAEIVSQELSHRIKNIFSIISGLISLTVRSHPGMAEGGEALRSRVLALGRAHNLISSGTHLKSAVAGYTSLRSLLDELLAPYLETAGGRIQINGEDLRVDDRSATPLALLFHELATNAAKYGALSQEEGSLAIGFQQQGENFAITWRESGVQGVQPPRAEGFGSKLVDLSIVRQLDGVIERAWPSDGLDMRVSIPVTSLIR</sequence>
<dbReference type="SMART" id="SM00091">
    <property type="entry name" value="PAS"/>
    <property type="match status" value="1"/>
</dbReference>
<dbReference type="InterPro" id="IPR000014">
    <property type="entry name" value="PAS"/>
</dbReference>
<dbReference type="PROSITE" id="PS50112">
    <property type="entry name" value="PAS"/>
    <property type="match status" value="1"/>
</dbReference>
<dbReference type="PROSITE" id="PS50113">
    <property type="entry name" value="PAC"/>
    <property type="match status" value="1"/>
</dbReference>
<evidence type="ECO:0000256" key="5">
    <source>
        <dbReference type="ARBA" id="ARBA00022606"/>
    </source>
</evidence>
<name>A0A7W6FZY8_9SPHN</name>
<dbReference type="CDD" id="cd00130">
    <property type="entry name" value="PAS"/>
    <property type="match status" value="1"/>
</dbReference>
<keyword evidence="11" id="KW-0418">Kinase</keyword>
<organism evidence="18 19">
    <name type="scientific">Novosphingobium fluoreni</name>
    <dbReference type="NCBI Taxonomy" id="1391222"/>
    <lineage>
        <taxon>Bacteria</taxon>
        <taxon>Pseudomonadati</taxon>
        <taxon>Pseudomonadota</taxon>
        <taxon>Alphaproteobacteria</taxon>
        <taxon>Sphingomonadales</taxon>
        <taxon>Sphingomonadaceae</taxon>
        <taxon>Novosphingobium</taxon>
    </lineage>
</organism>
<keyword evidence="7" id="KW-0288">FMN</keyword>
<evidence type="ECO:0000313" key="19">
    <source>
        <dbReference type="Proteomes" id="UP000561459"/>
    </source>
</evidence>
<dbReference type="RefSeq" id="WP_183618656.1">
    <property type="nucleotide sequence ID" value="NZ_JACIDY010000011.1"/>
</dbReference>
<evidence type="ECO:0000259" key="17">
    <source>
        <dbReference type="PROSITE" id="PS50113"/>
    </source>
</evidence>
<dbReference type="GO" id="GO:0009881">
    <property type="term" value="F:photoreceptor activity"/>
    <property type="evidence" value="ECO:0007669"/>
    <property type="project" value="UniProtKB-KW"/>
</dbReference>
<dbReference type="PANTHER" id="PTHR41523">
    <property type="entry name" value="TWO-COMPONENT SYSTEM SENSOR PROTEIN"/>
    <property type="match status" value="1"/>
</dbReference>
<dbReference type="SMART" id="SM00086">
    <property type="entry name" value="PAC"/>
    <property type="match status" value="1"/>
</dbReference>
<dbReference type="FunFam" id="3.30.450.20:FF:000099">
    <property type="entry name" value="Sensory box sensor histidine kinase"/>
    <property type="match status" value="1"/>
</dbReference>
<dbReference type="PANTHER" id="PTHR41523:SF8">
    <property type="entry name" value="ETHYLENE RESPONSE SENSOR PROTEIN"/>
    <property type="match status" value="1"/>
</dbReference>
<keyword evidence="19" id="KW-1185">Reference proteome</keyword>
<dbReference type="Gene3D" id="3.30.450.20">
    <property type="entry name" value="PAS domain"/>
    <property type="match status" value="1"/>
</dbReference>
<dbReference type="Gene3D" id="3.30.450.40">
    <property type="match status" value="1"/>
</dbReference>
<evidence type="ECO:0000256" key="3">
    <source>
        <dbReference type="ARBA" id="ARBA00022543"/>
    </source>
</evidence>
<evidence type="ECO:0000256" key="7">
    <source>
        <dbReference type="ARBA" id="ARBA00022643"/>
    </source>
</evidence>
<dbReference type="SMART" id="SM00911">
    <property type="entry name" value="HWE_HK"/>
    <property type="match status" value="1"/>
</dbReference>
<dbReference type="InterPro" id="IPR029016">
    <property type="entry name" value="GAF-like_dom_sf"/>
</dbReference>
<accession>A0A7W6FZY8</accession>
<reference evidence="18 19" key="1">
    <citation type="submission" date="2020-08" db="EMBL/GenBank/DDBJ databases">
        <title>Genomic Encyclopedia of Type Strains, Phase IV (KMG-IV): sequencing the most valuable type-strain genomes for metagenomic binning, comparative biology and taxonomic classification.</title>
        <authorList>
            <person name="Goeker M."/>
        </authorList>
    </citation>
    <scope>NUCLEOTIDE SEQUENCE [LARGE SCALE GENOMIC DNA]</scope>
    <source>
        <strain evidence="18 19">DSM 27568</strain>
    </source>
</reference>
<comment type="catalytic activity">
    <reaction evidence="1">
        <text>ATP + protein L-histidine = ADP + protein N-phospho-L-histidine.</text>
        <dbReference type="EC" id="2.7.13.3"/>
    </reaction>
</comment>
<proteinExistence type="predicted"/>
<evidence type="ECO:0000256" key="1">
    <source>
        <dbReference type="ARBA" id="ARBA00000085"/>
    </source>
</evidence>
<feature type="domain" description="PAS" evidence="16">
    <location>
        <begin position="178"/>
        <end position="248"/>
    </location>
</feature>
<dbReference type="InterPro" id="IPR000700">
    <property type="entry name" value="PAS-assoc_C"/>
</dbReference>
<dbReference type="Pfam" id="PF01590">
    <property type="entry name" value="GAF"/>
    <property type="match status" value="1"/>
</dbReference>
<keyword evidence="4" id="KW-0597">Phosphoprotein</keyword>
<evidence type="ECO:0000256" key="4">
    <source>
        <dbReference type="ARBA" id="ARBA00022553"/>
    </source>
</evidence>
<dbReference type="EMBL" id="JACIDY010000011">
    <property type="protein sequence ID" value="MBB3941580.1"/>
    <property type="molecule type" value="Genomic_DNA"/>
</dbReference>
<keyword evidence="10" id="KW-0547">Nucleotide-binding</keyword>
<dbReference type="Pfam" id="PF07536">
    <property type="entry name" value="HWE_HK"/>
    <property type="match status" value="1"/>
</dbReference>
<dbReference type="AlphaFoldDB" id="A0A7W6FZY8"/>
<dbReference type="InterPro" id="IPR036890">
    <property type="entry name" value="HATPase_C_sf"/>
</dbReference>
<evidence type="ECO:0000256" key="12">
    <source>
        <dbReference type="ARBA" id="ARBA00022840"/>
    </source>
</evidence>
<evidence type="ECO:0000256" key="13">
    <source>
        <dbReference type="ARBA" id="ARBA00022991"/>
    </source>
</evidence>
<keyword evidence="8" id="KW-0808">Transferase</keyword>
<dbReference type="InterPro" id="IPR035965">
    <property type="entry name" value="PAS-like_dom_sf"/>
</dbReference>
<keyword evidence="15" id="KW-0675">Receptor</keyword>
<dbReference type="Proteomes" id="UP000561459">
    <property type="component" value="Unassembled WGS sequence"/>
</dbReference>
<evidence type="ECO:0000256" key="10">
    <source>
        <dbReference type="ARBA" id="ARBA00022741"/>
    </source>
</evidence>
<dbReference type="Gene3D" id="3.30.565.10">
    <property type="entry name" value="Histidine kinase-like ATPase, C-terminal domain"/>
    <property type="match status" value="1"/>
</dbReference>
<evidence type="ECO:0000256" key="2">
    <source>
        <dbReference type="ARBA" id="ARBA00012438"/>
    </source>
</evidence>
<feature type="domain" description="PAC" evidence="17">
    <location>
        <begin position="251"/>
        <end position="303"/>
    </location>
</feature>
<keyword evidence="13" id="KW-0157">Chromophore</keyword>
<dbReference type="NCBIfam" id="TIGR00229">
    <property type="entry name" value="sensory_box"/>
    <property type="match status" value="1"/>
</dbReference>
<evidence type="ECO:0000256" key="6">
    <source>
        <dbReference type="ARBA" id="ARBA00022630"/>
    </source>
</evidence>
<comment type="caution">
    <text evidence="18">The sequence shown here is derived from an EMBL/GenBank/DDBJ whole genome shotgun (WGS) entry which is preliminary data.</text>
</comment>
<evidence type="ECO:0000256" key="11">
    <source>
        <dbReference type="ARBA" id="ARBA00022777"/>
    </source>
</evidence>
<dbReference type="EC" id="2.7.13.3" evidence="2"/>
<dbReference type="InterPro" id="IPR003018">
    <property type="entry name" value="GAF"/>
</dbReference>
<dbReference type="InterPro" id="IPR001610">
    <property type="entry name" value="PAC"/>
</dbReference>
<evidence type="ECO:0000256" key="9">
    <source>
        <dbReference type="ARBA" id="ARBA00022737"/>
    </source>
</evidence>
<keyword evidence="6" id="KW-0285">Flavoprotein</keyword>
<dbReference type="GO" id="GO:0005524">
    <property type="term" value="F:ATP binding"/>
    <property type="evidence" value="ECO:0007669"/>
    <property type="project" value="UniProtKB-KW"/>
</dbReference>
<dbReference type="GO" id="GO:0004673">
    <property type="term" value="F:protein histidine kinase activity"/>
    <property type="evidence" value="ECO:0007669"/>
    <property type="project" value="UniProtKB-EC"/>
</dbReference>
<evidence type="ECO:0000256" key="15">
    <source>
        <dbReference type="ARBA" id="ARBA00023170"/>
    </source>
</evidence>
<keyword evidence="5" id="KW-0716">Sensory transduction</keyword>
<dbReference type="InterPro" id="IPR011102">
    <property type="entry name" value="Sig_transdc_His_kinase_HWE"/>
</dbReference>
<evidence type="ECO:0000256" key="8">
    <source>
        <dbReference type="ARBA" id="ARBA00022679"/>
    </source>
</evidence>